<feature type="compositionally biased region" description="Low complexity" evidence="1">
    <location>
        <begin position="137"/>
        <end position="148"/>
    </location>
</feature>
<accession>A0AAD6V807</accession>
<protein>
    <submittedName>
        <fullName evidence="2">Uncharacterized protein</fullName>
    </submittedName>
</protein>
<organism evidence="2 3">
    <name type="scientific">Mycena pura</name>
    <dbReference type="NCBI Taxonomy" id="153505"/>
    <lineage>
        <taxon>Eukaryota</taxon>
        <taxon>Fungi</taxon>
        <taxon>Dikarya</taxon>
        <taxon>Basidiomycota</taxon>
        <taxon>Agaricomycotina</taxon>
        <taxon>Agaricomycetes</taxon>
        <taxon>Agaricomycetidae</taxon>
        <taxon>Agaricales</taxon>
        <taxon>Marasmiineae</taxon>
        <taxon>Mycenaceae</taxon>
        <taxon>Mycena</taxon>
    </lineage>
</organism>
<keyword evidence="3" id="KW-1185">Reference proteome</keyword>
<feature type="region of interest" description="Disordered" evidence="1">
    <location>
        <begin position="121"/>
        <end position="169"/>
    </location>
</feature>
<dbReference type="EMBL" id="JARJCW010000045">
    <property type="protein sequence ID" value="KAJ7205040.1"/>
    <property type="molecule type" value="Genomic_DNA"/>
</dbReference>
<reference evidence="2" key="1">
    <citation type="submission" date="2023-03" db="EMBL/GenBank/DDBJ databases">
        <title>Massive genome expansion in bonnet fungi (Mycena s.s.) driven by repeated elements and novel gene families across ecological guilds.</title>
        <authorList>
            <consortium name="Lawrence Berkeley National Laboratory"/>
            <person name="Harder C.B."/>
            <person name="Miyauchi S."/>
            <person name="Viragh M."/>
            <person name="Kuo A."/>
            <person name="Thoen E."/>
            <person name="Andreopoulos B."/>
            <person name="Lu D."/>
            <person name="Skrede I."/>
            <person name="Drula E."/>
            <person name="Henrissat B."/>
            <person name="Morin E."/>
            <person name="Kohler A."/>
            <person name="Barry K."/>
            <person name="LaButti K."/>
            <person name="Morin E."/>
            <person name="Salamov A."/>
            <person name="Lipzen A."/>
            <person name="Mereny Z."/>
            <person name="Hegedus B."/>
            <person name="Baldrian P."/>
            <person name="Stursova M."/>
            <person name="Weitz H."/>
            <person name="Taylor A."/>
            <person name="Grigoriev I.V."/>
            <person name="Nagy L.G."/>
            <person name="Martin F."/>
            <person name="Kauserud H."/>
        </authorList>
    </citation>
    <scope>NUCLEOTIDE SEQUENCE</scope>
    <source>
        <strain evidence="2">9144</strain>
    </source>
</reference>
<evidence type="ECO:0000313" key="3">
    <source>
        <dbReference type="Proteomes" id="UP001219525"/>
    </source>
</evidence>
<comment type="caution">
    <text evidence="2">The sequence shown here is derived from an EMBL/GenBank/DDBJ whole genome shotgun (WGS) entry which is preliminary data.</text>
</comment>
<sequence length="320" mass="35275">MSTVFSSKREHSGLRLSSAVRTAAGLPFAAPHSPHSPVYQQHSRARARLRTPAVRSHPALPVHPRTCAPALRGAILLQSVHARSVLPSPRQSAHPRPEEHALRIAIPAAVRAHTLDIVSPRHSAHERSALPSPQPHSPSAHAPLALPSTRHSAHVPSPPPLPSSLPRSRLCTRIRPALGVAMTTAIRAPDPPTRALADSRTRTGTRMGHERKGRTYAVYPHSAHPLSSAWRLLRCHHCMGCPFAPQHGWRQQLHRRALAQPAPSPHSPVPSPQSTLSPPHLCTRTRTRARRRLPQPQLCTRTRAQRHHRYSRLLSPSPRQ</sequence>
<feature type="compositionally biased region" description="Basic residues" evidence="1">
    <location>
        <begin position="283"/>
        <end position="293"/>
    </location>
</feature>
<evidence type="ECO:0000313" key="2">
    <source>
        <dbReference type="EMBL" id="KAJ7205040.1"/>
    </source>
</evidence>
<feature type="region of interest" description="Disordered" evidence="1">
    <location>
        <begin position="256"/>
        <end position="296"/>
    </location>
</feature>
<feature type="compositionally biased region" description="Pro residues" evidence="1">
    <location>
        <begin position="262"/>
        <end position="271"/>
    </location>
</feature>
<evidence type="ECO:0000256" key="1">
    <source>
        <dbReference type="SAM" id="MobiDB-lite"/>
    </source>
</evidence>
<dbReference type="AlphaFoldDB" id="A0AAD6V807"/>
<gene>
    <name evidence="2" type="ORF">GGX14DRAFT_645661</name>
</gene>
<feature type="region of interest" description="Disordered" evidence="1">
    <location>
        <begin position="189"/>
        <end position="209"/>
    </location>
</feature>
<name>A0AAD6V807_9AGAR</name>
<proteinExistence type="predicted"/>
<feature type="region of interest" description="Disordered" evidence="1">
    <location>
        <begin position="301"/>
        <end position="320"/>
    </location>
</feature>
<dbReference type="Proteomes" id="UP001219525">
    <property type="component" value="Unassembled WGS sequence"/>
</dbReference>